<dbReference type="GO" id="GO:0031411">
    <property type="term" value="C:gas vesicle"/>
    <property type="evidence" value="ECO:0007669"/>
    <property type="project" value="UniProtKB-SubCell"/>
</dbReference>
<dbReference type="EMBL" id="AOIC01000112">
    <property type="protein sequence ID" value="ELY63667.1"/>
    <property type="molecule type" value="Genomic_DNA"/>
</dbReference>
<accession>L9XQ67</accession>
<dbReference type="PATRIC" id="fig|797304.7.peg.3140"/>
<evidence type="ECO:0000256" key="2">
    <source>
        <dbReference type="ARBA" id="ARBA00035108"/>
    </source>
</evidence>
<organism evidence="4 5">
    <name type="scientific">Natronobacterium gregoryi (strain ATCC 43098 / DSM 3393 / CCM 3738 / CIP 104747 / IAM 13177 / JCM 8860 / NBRC 102187 / NCIMB 2189 / SP2)</name>
    <dbReference type="NCBI Taxonomy" id="797304"/>
    <lineage>
        <taxon>Archaea</taxon>
        <taxon>Methanobacteriati</taxon>
        <taxon>Methanobacteriota</taxon>
        <taxon>Stenosarchaea group</taxon>
        <taxon>Halobacteria</taxon>
        <taxon>Halobacteriales</taxon>
        <taxon>Natrialbaceae</taxon>
        <taxon>Natronobacterium</taxon>
    </lineage>
</organism>
<gene>
    <name evidence="4" type="ORF">C490_15494</name>
</gene>
<reference evidence="4 5" key="1">
    <citation type="journal article" date="2014" name="PLoS Genet.">
        <title>Phylogenetically driven sequencing of extremely halophilic archaea reveals strategies for static and dynamic osmo-response.</title>
        <authorList>
            <person name="Becker E.A."/>
            <person name="Seitzer P.M."/>
            <person name="Tritt A."/>
            <person name="Larsen D."/>
            <person name="Krusor M."/>
            <person name="Yao A.I."/>
            <person name="Wu D."/>
            <person name="Madern D."/>
            <person name="Eisen J.A."/>
            <person name="Darling A.E."/>
            <person name="Facciotti M.T."/>
        </authorList>
    </citation>
    <scope>NUCLEOTIDE SEQUENCE [LARGE SCALE GENOMIC DNA]</scope>
    <source>
        <strain evidence="4 5">SP2</strain>
    </source>
</reference>
<comment type="subcellular location">
    <subcellularLocation>
        <location evidence="2">Gas vesicle</location>
    </subcellularLocation>
</comment>
<dbReference type="GO" id="GO:0031412">
    <property type="term" value="P:gas vesicle organization"/>
    <property type="evidence" value="ECO:0007669"/>
    <property type="project" value="InterPro"/>
</dbReference>
<proteinExistence type="inferred from homology"/>
<dbReference type="Proteomes" id="UP000011613">
    <property type="component" value="Unassembled WGS sequence"/>
</dbReference>
<name>L9XQ67_NATGS</name>
<dbReference type="AlphaFoldDB" id="L9XQ67"/>
<keyword evidence="1" id="KW-0304">Gas vesicle</keyword>
<sequence length="218" mass="24416">MPSLELERDSPMNNRYVYGIVDGDPIEFETDAVGGADRVYTISHRRLGAVVSDIDTTDPEETDEDAKRHDEVLREIMDHDGGTAIVPMQFGMAFESDRTLKNVLRGARPAFRRAMSDIEGRVELGLKVVRDEDADVDTESVEKGVADALESIAAQSVPNDLFSDRLVMNRSYLVDRDVREAFDEAVADLEERYDDLTFRYTGPFAPYSFVDVAIGAQR</sequence>
<dbReference type="PANTHER" id="PTHR36852:SF1">
    <property type="entry name" value="PROTEIN GVPL 2"/>
    <property type="match status" value="1"/>
</dbReference>
<evidence type="ECO:0000313" key="4">
    <source>
        <dbReference type="EMBL" id="ELY63667.1"/>
    </source>
</evidence>
<comment type="similarity">
    <text evidence="3">Belongs to the gas vesicle GvpF/GvpL family.</text>
</comment>
<evidence type="ECO:0000256" key="3">
    <source>
        <dbReference type="ARBA" id="ARBA00035643"/>
    </source>
</evidence>
<comment type="caution">
    <text evidence="4">The sequence shown here is derived from an EMBL/GenBank/DDBJ whole genome shotgun (WGS) entry which is preliminary data.</text>
</comment>
<evidence type="ECO:0000313" key="5">
    <source>
        <dbReference type="Proteomes" id="UP000011613"/>
    </source>
</evidence>
<dbReference type="Pfam" id="PF06386">
    <property type="entry name" value="GvpL_GvpF"/>
    <property type="match status" value="2"/>
</dbReference>
<protein>
    <submittedName>
        <fullName evidence="4">Gas vesicle synthesis GvpLGvpF</fullName>
    </submittedName>
</protein>
<evidence type="ECO:0000256" key="1">
    <source>
        <dbReference type="ARBA" id="ARBA00022987"/>
    </source>
</evidence>
<dbReference type="PANTHER" id="PTHR36852">
    <property type="entry name" value="PROTEIN GVPL 2"/>
    <property type="match status" value="1"/>
</dbReference>
<dbReference type="InterPro" id="IPR009430">
    <property type="entry name" value="GvpL/GvpF"/>
</dbReference>